<evidence type="ECO:0000256" key="4">
    <source>
        <dbReference type="ARBA" id="ARBA00022825"/>
    </source>
</evidence>
<dbReference type="InterPro" id="IPR022398">
    <property type="entry name" value="Peptidase_S8_His-AS"/>
</dbReference>
<accession>A0A1H6FB63</accession>
<dbReference type="PROSITE" id="PS51892">
    <property type="entry name" value="SUBTILASE"/>
    <property type="match status" value="1"/>
</dbReference>
<dbReference type="PANTHER" id="PTHR43806">
    <property type="entry name" value="PEPTIDASE S8"/>
    <property type="match status" value="1"/>
</dbReference>
<evidence type="ECO:0000256" key="5">
    <source>
        <dbReference type="PROSITE-ProRule" id="PRU01240"/>
    </source>
</evidence>
<dbReference type="PROSITE" id="PS00138">
    <property type="entry name" value="SUBTILASE_SER"/>
    <property type="match status" value="1"/>
</dbReference>
<feature type="active site" description="Charge relay system" evidence="5">
    <location>
        <position position="400"/>
    </location>
</feature>
<reference evidence="10 11" key="1">
    <citation type="submission" date="2016-10" db="EMBL/GenBank/DDBJ databases">
        <authorList>
            <person name="de Groot N.N."/>
        </authorList>
    </citation>
    <scope>NUCLEOTIDE SEQUENCE [LARGE SCALE GENOMIC DNA]</scope>
    <source>
        <strain evidence="10">MBHS1</strain>
    </source>
</reference>
<comment type="similarity">
    <text evidence="1 5 6">Belongs to the peptidase S8 family.</text>
</comment>
<feature type="compositionally biased region" description="Acidic residues" evidence="7">
    <location>
        <begin position="380"/>
        <end position="390"/>
    </location>
</feature>
<name>A0A1H6FB63_9GAMM</name>
<dbReference type="InterPro" id="IPR050131">
    <property type="entry name" value="Peptidase_S8_subtilisin-like"/>
</dbReference>
<feature type="chain" id="PRO_5014906206" evidence="8">
    <location>
        <begin position="27"/>
        <end position="876"/>
    </location>
</feature>
<evidence type="ECO:0000256" key="1">
    <source>
        <dbReference type="ARBA" id="ARBA00011073"/>
    </source>
</evidence>
<organism evidence="10 11">
    <name type="scientific">Candidatus Venteria ishoeyi</name>
    <dbReference type="NCBI Taxonomy" id="1899563"/>
    <lineage>
        <taxon>Bacteria</taxon>
        <taxon>Pseudomonadati</taxon>
        <taxon>Pseudomonadota</taxon>
        <taxon>Gammaproteobacteria</taxon>
        <taxon>Thiotrichales</taxon>
        <taxon>Thiotrichaceae</taxon>
        <taxon>Venteria</taxon>
    </lineage>
</organism>
<evidence type="ECO:0000256" key="6">
    <source>
        <dbReference type="RuleBase" id="RU003355"/>
    </source>
</evidence>
<dbReference type="PROSITE" id="PS51257">
    <property type="entry name" value="PROKAR_LIPOPROTEIN"/>
    <property type="match status" value="1"/>
</dbReference>
<evidence type="ECO:0000256" key="7">
    <source>
        <dbReference type="SAM" id="MobiDB-lite"/>
    </source>
</evidence>
<dbReference type="InterPro" id="IPR036852">
    <property type="entry name" value="Peptidase_S8/S53_dom_sf"/>
</dbReference>
<feature type="active site" description="Charge relay system" evidence="5">
    <location>
        <position position="349"/>
    </location>
</feature>
<proteinExistence type="inferred from homology"/>
<sequence>MLTQIRFFFSFFLFLLLLTGCGGSGSDDNNGSWSDEPDYPEPEAPAYVNASGVLAAAGNTAVDSDVNDPNANYRDNNGLEQAQTIPNPVTLGGYVNEAFTGSEGRSYNSGDAYDFFAVELLAGQTITLLIASPDLIANDLDLGLFDANSGELLDASVSIGNTESLSIRQNGHYIIQVEAFSGYSNYVLSIGQHARLQQVFNPQSLRLSDDFAVAEVITRFEPKTALSALSQQLSGLSLQHKAGKPEQAQLLSMDLSTTLQKHVQSSKTQAVPLRFKNLKTQRKYQTLMAIKQLQKQAGIQQAAPNYQLQALRVPNDRHYARQWHYPLINLPQAWDITTGSGNVIVAVVDTGVLLNHPDLRNKIGAGYDFISDTDIAMDGDGIDSNADDPGDQSPNGSTFHGSHVAGTIAASSDNDEGVAGIGWHTQIMPLRVLGKNGAGNDYSVAQAVRFAAGLSNSSGQIPAQRADVLNLSLGGPMISAELSSAIAQARTAGVLVVAAAGNNGNSQATYPAALEGVISVAAVGPDKRHASYSNTGATIDIAAPGGSTSRDLNGDGIPDGIFSTNGDDSESFEVRFTYGSSVGTSMATPHIAGVLALMKAVNANLSPNDFDELLSSGRISEDLGSNGRDNLYGYGLIDAHQAVLMALEIDGNPLPPPLPALSVQPASLNFGSFTQQLEFTVSNAGGGDLFIHSVHSDRPDVLNITALNTDSNGLGRYQIELQRSGLARGTYGASLEAETTQGVSQTIPMIWQVGSQSGGDAGTQYVLMIDPDSQQAVDETQVKAYQGHYDFYINDLPEGSYIIFSGSDMDNNGYICEAGESCGAYLTLENPTQLLLERSQDNIDFDVQFDTEFLSISSQAVATDSSKAQKFARPES</sequence>
<dbReference type="EC" id="3.4.21.-" evidence="10"/>
<dbReference type="Gene3D" id="2.60.120.380">
    <property type="match status" value="1"/>
</dbReference>
<feature type="domain" description="Peptidase S8/S53" evidence="9">
    <location>
        <begin position="342"/>
        <end position="635"/>
    </location>
</feature>
<dbReference type="InterPro" id="IPR034176">
    <property type="entry name" value="Peptidases_S8_13"/>
</dbReference>
<dbReference type="CDD" id="cd07496">
    <property type="entry name" value="Peptidases_S8_13"/>
    <property type="match status" value="1"/>
</dbReference>
<feature type="signal peptide" evidence="8">
    <location>
        <begin position="1"/>
        <end position="26"/>
    </location>
</feature>
<evidence type="ECO:0000256" key="3">
    <source>
        <dbReference type="ARBA" id="ARBA00022801"/>
    </source>
</evidence>
<dbReference type="PROSITE" id="PS00137">
    <property type="entry name" value="SUBTILASE_HIS"/>
    <property type="match status" value="1"/>
</dbReference>
<keyword evidence="11" id="KW-1185">Reference proteome</keyword>
<evidence type="ECO:0000256" key="8">
    <source>
        <dbReference type="SAM" id="SignalP"/>
    </source>
</evidence>
<dbReference type="InterPro" id="IPR000209">
    <property type="entry name" value="Peptidase_S8/S53_dom"/>
</dbReference>
<feature type="active site" description="Charge relay system" evidence="5">
    <location>
        <position position="585"/>
    </location>
</feature>
<dbReference type="InterPro" id="IPR015500">
    <property type="entry name" value="Peptidase_S8_subtilisin-rel"/>
</dbReference>
<dbReference type="InterPro" id="IPR023827">
    <property type="entry name" value="Peptidase_S8_Asp-AS"/>
</dbReference>
<dbReference type="AlphaFoldDB" id="A0A1H6FB63"/>
<feature type="region of interest" description="Disordered" evidence="7">
    <location>
        <begin position="380"/>
        <end position="403"/>
    </location>
</feature>
<evidence type="ECO:0000256" key="2">
    <source>
        <dbReference type="ARBA" id="ARBA00022670"/>
    </source>
</evidence>
<dbReference type="Pfam" id="PF00082">
    <property type="entry name" value="Peptidase_S8"/>
    <property type="match status" value="1"/>
</dbReference>
<evidence type="ECO:0000259" key="9">
    <source>
        <dbReference type="Pfam" id="PF00082"/>
    </source>
</evidence>
<dbReference type="PRINTS" id="PR00723">
    <property type="entry name" value="SUBTILISIN"/>
</dbReference>
<evidence type="ECO:0000313" key="10">
    <source>
        <dbReference type="EMBL" id="SEH07327.1"/>
    </source>
</evidence>
<dbReference type="Proteomes" id="UP000236724">
    <property type="component" value="Unassembled WGS sequence"/>
</dbReference>
<dbReference type="GO" id="GO:0004252">
    <property type="term" value="F:serine-type endopeptidase activity"/>
    <property type="evidence" value="ECO:0007669"/>
    <property type="project" value="UniProtKB-UniRule"/>
</dbReference>
<keyword evidence="4 5" id="KW-0720">Serine protease</keyword>
<gene>
    <name evidence="10" type="primary">bprV</name>
    <name evidence="10" type="ORF">MBHS_03202</name>
</gene>
<dbReference type="EMBL" id="FMSV02000528">
    <property type="protein sequence ID" value="SEH07327.1"/>
    <property type="molecule type" value="Genomic_DNA"/>
</dbReference>
<keyword evidence="3 5" id="KW-0378">Hydrolase</keyword>
<dbReference type="InterPro" id="IPR017309">
    <property type="entry name" value="Pept_S8A_subtilisin_proteobac"/>
</dbReference>
<dbReference type="PIRSF" id="PIRSF037893">
    <property type="entry name" value="Subtilisin_rel_Maqu_2796"/>
    <property type="match status" value="1"/>
</dbReference>
<dbReference type="SUPFAM" id="SSF52743">
    <property type="entry name" value="Subtilisin-like"/>
    <property type="match status" value="1"/>
</dbReference>
<evidence type="ECO:0000313" key="11">
    <source>
        <dbReference type="Proteomes" id="UP000236724"/>
    </source>
</evidence>
<dbReference type="PROSITE" id="PS00136">
    <property type="entry name" value="SUBTILASE_ASP"/>
    <property type="match status" value="1"/>
</dbReference>
<keyword evidence="2 5" id="KW-0645">Protease</keyword>
<dbReference type="InterPro" id="IPR023828">
    <property type="entry name" value="Peptidase_S8_Ser-AS"/>
</dbReference>
<dbReference type="PANTHER" id="PTHR43806:SF11">
    <property type="entry name" value="CEREVISIN-RELATED"/>
    <property type="match status" value="1"/>
</dbReference>
<protein>
    <submittedName>
        <fullName evidence="10">Extracellular basic protease</fullName>
        <ecNumber evidence="10">3.4.21.-</ecNumber>
    </submittedName>
</protein>
<dbReference type="GO" id="GO:0006508">
    <property type="term" value="P:proteolysis"/>
    <property type="evidence" value="ECO:0007669"/>
    <property type="project" value="UniProtKB-KW"/>
</dbReference>
<keyword evidence="8" id="KW-0732">Signal</keyword>
<dbReference type="Gene3D" id="3.40.50.200">
    <property type="entry name" value="Peptidase S8/S53 domain"/>
    <property type="match status" value="1"/>
</dbReference>